<evidence type="ECO:0000313" key="2">
    <source>
        <dbReference type="Proteomes" id="UP000318017"/>
    </source>
</evidence>
<keyword evidence="2" id="KW-1185">Reference proteome</keyword>
<reference evidence="1 2" key="1">
    <citation type="submission" date="2019-02" db="EMBL/GenBank/DDBJ databases">
        <title>Deep-cultivation of Planctomycetes and their phenomic and genomic characterization uncovers novel biology.</title>
        <authorList>
            <person name="Wiegand S."/>
            <person name="Jogler M."/>
            <person name="Boedeker C."/>
            <person name="Pinto D."/>
            <person name="Vollmers J."/>
            <person name="Rivas-Marin E."/>
            <person name="Kohn T."/>
            <person name="Peeters S.H."/>
            <person name="Heuer A."/>
            <person name="Rast P."/>
            <person name="Oberbeckmann S."/>
            <person name="Bunk B."/>
            <person name="Jeske O."/>
            <person name="Meyerdierks A."/>
            <person name="Storesund J.E."/>
            <person name="Kallscheuer N."/>
            <person name="Luecker S."/>
            <person name="Lage O.M."/>
            <person name="Pohl T."/>
            <person name="Merkel B.J."/>
            <person name="Hornburger P."/>
            <person name="Mueller R.-W."/>
            <person name="Bruemmer F."/>
            <person name="Labrenz M."/>
            <person name="Spormann A.M."/>
            <person name="Op den Camp H."/>
            <person name="Overmann J."/>
            <person name="Amann R."/>
            <person name="Jetten M.S.M."/>
            <person name="Mascher T."/>
            <person name="Medema M.H."/>
            <person name="Devos D.P."/>
            <person name="Kaster A.-K."/>
            <person name="Ovreas L."/>
            <person name="Rohde M."/>
            <person name="Galperin M.Y."/>
            <person name="Jogler C."/>
        </authorList>
    </citation>
    <scope>NUCLEOTIDE SEQUENCE [LARGE SCALE GENOMIC DNA]</scope>
    <source>
        <strain evidence="1 2">Q31a</strain>
    </source>
</reference>
<dbReference type="EMBL" id="CP036298">
    <property type="protein sequence ID" value="QDV25224.1"/>
    <property type="molecule type" value="Genomic_DNA"/>
</dbReference>
<accession>A0A518G9F0</accession>
<sequence length="57" mass="6524">MTGPQRWQTVCVVEVGPQGRFLHHLKNASRKQAVLLRQTLETTNLVHDRQYLVGAKI</sequence>
<organism evidence="1 2">
    <name type="scientific">Aureliella helgolandensis</name>
    <dbReference type="NCBI Taxonomy" id="2527968"/>
    <lineage>
        <taxon>Bacteria</taxon>
        <taxon>Pseudomonadati</taxon>
        <taxon>Planctomycetota</taxon>
        <taxon>Planctomycetia</taxon>
        <taxon>Pirellulales</taxon>
        <taxon>Pirellulaceae</taxon>
        <taxon>Aureliella</taxon>
    </lineage>
</organism>
<protein>
    <submittedName>
        <fullName evidence="1">Uncharacterized protein</fullName>
    </submittedName>
</protein>
<dbReference type="KEGG" id="ahel:Q31a_35470"/>
<evidence type="ECO:0000313" key="1">
    <source>
        <dbReference type="EMBL" id="QDV25224.1"/>
    </source>
</evidence>
<proteinExistence type="predicted"/>
<dbReference type="AlphaFoldDB" id="A0A518G9F0"/>
<gene>
    <name evidence="1" type="ORF">Q31a_35470</name>
</gene>
<name>A0A518G9F0_9BACT</name>
<dbReference type="Proteomes" id="UP000318017">
    <property type="component" value="Chromosome"/>
</dbReference>